<evidence type="ECO:0000259" key="8">
    <source>
        <dbReference type="Pfam" id="PF12704"/>
    </source>
</evidence>
<evidence type="ECO:0000256" key="6">
    <source>
        <dbReference type="SAM" id="Phobius"/>
    </source>
</evidence>
<dbReference type="GO" id="GO:0022857">
    <property type="term" value="F:transmembrane transporter activity"/>
    <property type="evidence" value="ECO:0007669"/>
    <property type="project" value="TreeGrafter"/>
</dbReference>
<evidence type="ECO:0000313" key="9">
    <source>
        <dbReference type="EMBL" id="KPM47376.1"/>
    </source>
</evidence>
<feature type="transmembrane region" description="Helical" evidence="6">
    <location>
        <begin position="404"/>
        <end position="428"/>
    </location>
</feature>
<feature type="transmembrane region" description="Helical" evidence="6">
    <location>
        <begin position="354"/>
        <end position="384"/>
    </location>
</feature>
<feature type="domain" description="MacB-like periplasmic core" evidence="8">
    <location>
        <begin position="21"/>
        <end position="248"/>
    </location>
</feature>
<feature type="transmembrane region" description="Helical" evidence="6">
    <location>
        <begin position="449"/>
        <end position="470"/>
    </location>
</feature>
<dbReference type="GO" id="GO:0005886">
    <property type="term" value="C:plasma membrane"/>
    <property type="evidence" value="ECO:0007669"/>
    <property type="project" value="UniProtKB-SubCell"/>
</dbReference>
<proteinExistence type="predicted"/>
<dbReference type="Proteomes" id="UP000050454">
    <property type="component" value="Unassembled WGS sequence"/>
</dbReference>
<keyword evidence="4 6" id="KW-1133">Transmembrane helix</keyword>
<dbReference type="InterPro" id="IPR050250">
    <property type="entry name" value="Macrolide_Exporter_MacB"/>
</dbReference>
<sequence>MIQNYLKIAWRSLLKNKSTFAINVVGLAIGVATCLIIMLFVVDELTYDSQHEKRDRIERIVLKAQIGEEIINEGGIPAPFAAALERDFPEVEAATRTYTSLGEPKITYQNEARRNGAFAFIDPNFFQVFTVEFIQGDETTALTSPNQLVLTESQAKGYFGSEDPLGKTLEIEGVNFYGNGGYAENDGLYTVTGVIADFPDNSHFNFDHLGSMGSNKDAVNQSYIGGSYHTYVLLKEGTNTEAFQAKLAPFVKKYMGEQLATALRQSYEEFEAMGNYVNLFTEPLSDVHFSEAKAASIGGGGTGNRSTVYMFGAIALFMLLIACINFMNLSTASASKRVKEIGMRKVLGSEKRQLVFQFLSEAFIASAIAVLLGLAVFVIALPFFNQLADKSFTVSQVLNIKFGAGLLFLALLVGLLAGLYPAFFMSSFKPLLALKNRFTSSASKGVRGGLVTFQFAVSVILIMGTLVVGYQMHFIQNKDVGYEREQIIVLRDAGRLGNNLDAFKTELKSDSRVASVTTSAFVPAGSTDQNGTTVDTKHEPIQVIRTKVYNIDEDYIPTLGMTMVQGRNFSQEYGSEEKSVIVNETAIKAFALDNNPVGQTLRASTDGDGNRENLEIIGVVKDFHALSLREPIEPLIMRYSPYYGLIIKTQSEDVAGLISSMKTQWDSFDSGETFEYAFLDELYNETYIKETHMNTLLRAFALLTIFVACLGLFGLVTFTAEQRFKEIGIRKTLGSSVPQIVALLSKDFLKLIAISFLVAFPLGYYLMNLWLQDFEYRVNIEWWVYAVAGLATIVVALLTISFRSIKAALMNPVKSLRSE</sequence>
<evidence type="ECO:0000256" key="1">
    <source>
        <dbReference type="ARBA" id="ARBA00004651"/>
    </source>
</evidence>
<dbReference type="RefSeq" id="WP_165492357.1">
    <property type="nucleotide sequence ID" value="NZ_JXSZ01000012.1"/>
</dbReference>
<feature type="transmembrane region" description="Helical" evidence="6">
    <location>
        <begin position="699"/>
        <end position="720"/>
    </location>
</feature>
<protein>
    <recommendedName>
        <fullName evidence="11">Cell division protein FtsX</fullName>
    </recommendedName>
</protein>
<dbReference type="AlphaFoldDB" id="A0A0P7C224"/>
<accession>A0A0P7C224</accession>
<evidence type="ECO:0000256" key="4">
    <source>
        <dbReference type="ARBA" id="ARBA00022989"/>
    </source>
</evidence>
<comment type="caution">
    <text evidence="9">The sequence shown here is derived from an EMBL/GenBank/DDBJ whole genome shotgun (WGS) entry which is preliminary data.</text>
</comment>
<feature type="transmembrane region" description="Helical" evidence="6">
    <location>
        <begin position="308"/>
        <end position="333"/>
    </location>
</feature>
<evidence type="ECO:0008006" key="11">
    <source>
        <dbReference type="Google" id="ProtNLM"/>
    </source>
</evidence>
<feature type="transmembrane region" description="Helical" evidence="6">
    <location>
        <begin position="748"/>
        <end position="767"/>
    </location>
</feature>
<dbReference type="STRING" id="1605367.AFM12_16010"/>
<dbReference type="PATRIC" id="fig|1605367.3.peg.631"/>
<reference evidence="9 10" key="1">
    <citation type="submission" date="2015-07" db="EMBL/GenBank/DDBJ databases">
        <title>The draft genome sequence of Leadbetterella sp. JN14-9.</title>
        <authorList>
            <person name="Liu Y."/>
            <person name="Du J."/>
            <person name="Shao Z."/>
        </authorList>
    </citation>
    <scope>NUCLEOTIDE SEQUENCE [LARGE SCALE GENOMIC DNA]</scope>
    <source>
        <strain evidence="9 10">JN14-9</strain>
    </source>
</reference>
<feature type="transmembrane region" description="Helical" evidence="6">
    <location>
        <begin position="782"/>
        <end position="802"/>
    </location>
</feature>
<evidence type="ECO:0000256" key="5">
    <source>
        <dbReference type="ARBA" id="ARBA00023136"/>
    </source>
</evidence>
<dbReference type="PANTHER" id="PTHR30572:SF18">
    <property type="entry name" value="ABC-TYPE MACROLIDE FAMILY EXPORT SYSTEM PERMEASE COMPONENT 2"/>
    <property type="match status" value="1"/>
</dbReference>
<evidence type="ECO:0000256" key="2">
    <source>
        <dbReference type="ARBA" id="ARBA00022475"/>
    </source>
</evidence>
<dbReference type="EMBL" id="LGTQ01000012">
    <property type="protein sequence ID" value="KPM47376.1"/>
    <property type="molecule type" value="Genomic_DNA"/>
</dbReference>
<gene>
    <name evidence="9" type="ORF">AFM12_16010</name>
</gene>
<name>A0A0P7C224_9BACT</name>
<organism evidence="9 10">
    <name type="scientific">Jiulongibacter sediminis</name>
    <dbReference type="NCBI Taxonomy" id="1605367"/>
    <lineage>
        <taxon>Bacteria</taxon>
        <taxon>Pseudomonadati</taxon>
        <taxon>Bacteroidota</taxon>
        <taxon>Cytophagia</taxon>
        <taxon>Cytophagales</taxon>
        <taxon>Leadbetterellaceae</taxon>
        <taxon>Jiulongibacter</taxon>
    </lineage>
</organism>
<dbReference type="Pfam" id="PF02687">
    <property type="entry name" value="FtsX"/>
    <property type="match status" value="2"/>
</dbReference>
<evidence type="ECO:0000256" key="3">
    <source>
        <dbReference type="ARBA" id="ARBA00022692"/>
    </source>
</evidence>
<evidence type="ECO:0000259" key="7">
    <source>
        <dbReference type="Pfam" id="PF02687"/>
    </source>
</evidence>
<feature type="domain" description="MacB-like periplasmic core" evidence="8">
    <location>
        <begin position="485"/>
        <end position="623"/>
    </location>
</feature>
<keyword evidence="10" id="KW-1185">Reference proteome</keyword>
<dbReference type="Pfam" id="PF12704">
    <property type="entry name" value="MacB_PCD"/>
    <property type="match status" value="2"/>
</dbReference>
<dbReference type="InterPro" id="IPR003838">
    <property type="entry name" value="ABC3_permease_C"/>
</dbReference>
<feature type="domain" description="ABC3 transporter permease C-terminal" evidence="7">
    <location>
        <begin position="313"/>
        <end position="428"/>
    </location>
</feature>
<feature type="domain" description="ABC3 transporter permease C-terminal" evidence="7">
    <location>
        <begin position="699"/>
        <end position="811"/>
    </location>
</feature>
<dbReference type="InterPro" id="IPR025857">
    <property type="entry name" value="MacB_PCD"/>
</dbReference>
<feature type="transmembrane region" description="Helical" evidence="6">
    <location>
        <begin position="20"/>
        <end position="42"/>
    </location>
</feature>
<keyword evidence="5 6" id="KW-0472">Membrane</keyword>
<keyword evidence="2" id="KW-1003">Cell membrane</keyword>
<dbReference type="PANTHER" id="PTHR30572">
    <property type="entry name" value="MEMBRANE COMPONENT OF TRANSPORTER-RELATED"/>
    <property type="match status" value="1"/>
</dbReference>
<keyword evidence="3 6" id="KW-0812">Transmembrane</keyword>
<comment type="subcellular location">
    <subcellularLocation>
        <location evidence="1">Cell membrane</location>
        <topology evidence="1">Multi-pass membrane protein</topology>
    </subcellularLocation>
</comment>
<evidence type="ECO:0000313" key="10">
    <source>
        <dbReference type="Proteomes" id="UP000050454"/>
    </source>
</evidence>